<dbReference type="EMBL" id="BJXL01000114">
    <property type="protein sequence ID" value="GEM84606.1"/>
    <property type="molecule type" value="Genomic_DNA"/>
</dbReference>
<dbReference type="AlphaFoldDB" id="A0A511R6G6"/>
<accession>A0A511R6G6</accession>
<protein>
    <submittedName>
        <fullName evidence="1">Uncharacterized protein</fullName>
    </submittedName>
</protein>
<comment type="caution">
    <text evidence="1">The sequence shown here is derived from an EMBL/GenBank/DDBJ whole genome shotgun (WGS) entry which is preliminary data.</text>
</comment>
<dbReference type="Proteomes" id="UP000321197">
    <property type="component" value="Unassembled WGS sequence"/>
</dbReference>
<reference evidence="1 2" key="1">
    <citation type="submission" date="2019-07" db="EMBL/GenBank/DDBJ databases">
        <title>Whole genome shotgun sequence of Meiothermus hypogaeus NBRC 106114.</title>
        <authorList>
            <person name="Hosoyama A."/>
            <person name="Uohara A."/>
            <person name="Ohji S."/>
            <person name="Ichikawa N."/>
        </authorList>
    </citation>
    <scope>NUCLEOTIDE SEQUENCE [LARGE SCALE GENOMIC DNA]</scope>
    <source>
        <strain evidence="1 2">NBRC 106114</strain>
    </source>
</reference>
<proteinExistence type="predicted"/>
<sequence>MPASKIWGRVYLRQMKSLEQRVRDFLNRPLPDEVALHYEPDSLTEVFLNTFVQGQPLDAALVQMGKICLSQMDQTIAQVSTEPAREYFIECRKLLTEVLQTLM</sequence>
<name>A0A511R6G6_9DEIN</name>
<gene>
    <name evidence="1" type="ORF">MHY01S_27720</name>
</gene>
<organism evidence="1 2">
    <name type="scientific">Meiothermus hypogaeus NBRC 106114</name>
    <dbReference type="NCBI Taxonomy" id="1227553"/>
    <lineage>
        <taxon>Bacteria</taxon>
        <taxon>Thermotogati</taxon>
        <taxon>Deinococcota</taxon>
        <taxon>Deinococci</taxon>
        <taxon>Thermales</taxon>
        <taxon>Thermaceae</taxon>
        <taxon>Meiothermus</taxon>
    </lineage>
</organism>
<evidence type="ECO:0000313" key="2">
    <source>
        <dbReference type="Proteomes" id="UP000321197"/>
    </source>
</evidence>
<evidence type="ECO:0000313" key="1">
    <source>
        <dbReference type="EMBL" id="GEM84606.1"/>
    </source>
</evidence>